<comment type="similarity">
    <text evidence="1">Belongs to the ros/MucR family.</text>
</comment>
<dbReference type="EMBL" id="CP023036">
    <property type="protein sequence ID" value="AXY23453.1"/>
    <property type="molecule type" value="Genomic_DNA"/>
</dbReference>
<dbReference type="AlphaFoldDB" id="A0A347WF10"/>
<organism evidence="3 4">
    <name type="scientific">Komagataeibacter saccharivorans</name>
    <dbReference type="NCBI Taxonomy" id="265959"/>
    <lineage>
        <taxon>Bacteria</taxon>
        <taxon>Pseudomonadati</taxon>
        <taxon>Pseudomonadota</taxon>
        <taxon>Alphaproteobacteria</taxon>
        <taxon>Acetobacterales</taxon>
        <taxon>Acetobacteraceae</taxon>
        <taxon>Komagataeibacter</taxon>
    </lineage>
</organism>
<dbReference type="GO" id="GO:0006355">
    <property type="term" value="P:regulation of DNA-templated transcription"/>
    <property type="evidence" value="ECO:0007669"/>
    <property type="project" value="InterPro"/>
</dbReference>
<proteinExistence type="inferred from homology"/>
<reference evidence="3 4" key="1">
    <citation type="submission" date="2017-08" db="EMBL/GenBank/DDBJ databases">
        <title>Complete genome sequence of Gluconacetobacter saccharivorans CV1 isolated from Fermented Vinegar.</title>
        <authorList>
            <person name="Kim S.-Y."/>
        </authorList>
    </citation>
    <scope>NUCLEOTIDE SEQUENCE [LARGE SCALE GENOMIC DNA]</scope>
    <source>
        <strain evidence="3 4">CV1</strain>
    </source>
</reference>
<dbReference type="RefSeq" id="WP_118963350.1">
    <property type="nucleotide sequence ID" value="NZ_CP023036.1"/>
</dbReference>
<gene>
    <name evidence="3" type="primary">ros_5</name>
    <name evidence="3" type="ORF">CD178_02706</name>
</gene>
<dbReference type="GO" id="GO:0003677">
    <property type="term" value="F:DNA binding"/>
    <property type="evidence" value="ECO:0007669"/>
    <property type="project" value="InterPro"/>
</dbReference>
<accession>A0A347WF10</accession>
<evidence type="ECO:0000313" key="4">
    <source>
        <dbReference type="Proteomes" id="UP000264120"/>
    </source>
</evidence>
<protein>
    <submittedName>
        <fullName evidence="3">Transcriptional regulatory protein ros</fullName>
    </submittedName>
</protein>
<dbReference type="KEGG" id="ksc:CD178_02706"/>
<evidence type="ECO:0000313" key="3">
    <source>
        <dbReference type="EMBL" id="AXY23453.1"/>
    </source>
</evidence>
<dbReference type="Proteomes" id="UP000264120">
    <property type="component" value="Chromosome"/>
</dbReference>
<dbReference type="OrthoDB" id="7279495at2"/>
<dbReference type="Gene3D" id="1.10.10.1550">
    <property type="entry name" value="ROS/MUCR transcriptional regulator protein"/>
    <property type="match status" value="1"/>
</dbReference>
<evidence type="ECO:0000256" key="1">
    <source>
        <dbReference type="ARBA" id="ARBA00007031"/>
    </source>
</evidence>
<feature type="region of interest" description="Disordered" evidence="2">
    <location>
        <begin position="135"/>
        <end position="217"/>
    </location>
</feature>
<name>A0A347WF10_9PROT</name>
<dbReference type="Pfam" id="PF05443">
    <property type="entry name" value="ROS_MUCR"/>
    <property type="match status" value="1"/>
</dbReference>
<feature type="compositionally biased region" description="Low complexity" evidence="2">
    <location>
        <begin position="155"/>
        <end position="167"/>
    </location>
</feature>
<keyword evidence="4" id="KW-1185">Reference proteome</keyword>
<feature type="compositionally biased region" description="Basic residues" evidence="2">
    <location>
        <begin position="203"/>
        <end position="217"/>
    </location>
</feature>
<dbReference type="InterPro" id="IPR008807">
    <property type="entry name" value="ROS_MUCR"/>
</dbReference>
<dbReference type="InterPro" id="IPR041920">
    <property type="entry name" value="ROS/MUCR_sf"/>
</dbReference>
<dbReference type="GO" id="GO:0008270">
    <property type="term" value="F:zinc ion binding"/>
    <property type="evidence" value="ECO:0007669"/>
    <property type="project" value="InterPro"/>
</dbReference>
<evidence type="ECO:0000256" key="2">
    <source>
        <dbReference type="SAM" id="MobiDB-lite"/>
    </source>
</evidence>
<sequence>MEQSDDMSPAIIMAMTDIVAAHLGNTNTSVPTADVPAFIRDVYAAIREIAPQPAPEPAHRVQPPAVPVDQSVFPDHIVCLEDGRKLKMLRRHLMTNYHMTPAQYRAKWGLPGDYPLVAPDYAKKRADVARETGLGRRIVPHSATPASAPEPPAPDTAAPAATQAAARTEPDKVEPDEATPAKPASKPSRRAAARTAPAPARPRPARKAPSRGKAKSS</sequence>